<gene>
    <name evidence="4" type="ORF">FCI23_12410</name>
</gene>
<dbReference type="OrthoDB" id="3681146at2"/>
<feature type="region of interest" description="Disordered" evidence="1">
    <location>
        <begin position="219"/>
        <end position="239"/>
    </location>
</feature>
<dbReference type="InterPro" id="IPR029082">
    <property type="entry name" value="Imm35"/>
</dbReference>
<organism evidence="4 5">
    <name type="scientific">Actinacidiphila oryziradicis</name>
    <dbReference type="NCBI Taxonomy" id="2571141"/>
    <lineage>
        <taxon>Bacteria</taxon>
        <taxon>Bacillati</taxon>
        <taxon>Actinomycetota</taxon>
        <taxon>Actinomycetes</taxon>
        <taxon>Kitasatosporales</taxon>
        <taxon>Streptomycetaceae</taxon>
        <taxon>Actinacidiphila</taxon>
    </lineage>
</organism>
<sequence length="435" mass="46529">MTNPTEQADSWLRHRYQGMVELSAPAPVAEGAQAWLFGCRARPVPGYPDTAMLTSLVAVPKNGTQPFHPATDDPWGDLAAFDRDPVPRDPESQALRTNARGCVLAADAALNGGRATPLAWRPYHEAPGWWDRLVRGYFPAAEVSACAGWDEVIAAVQAPGPDTRGVVWIRRELHGAEATGHLIYAQNNNGQVVLLDPQAGRLARLEPAGIRQLTLARFPGGGGPDSGPEGPAWRRPAADSASAISKAEEWLADVYRGEVALVAPSPADELARGWLFACNTKAFLSGGRPADAMLDAALVVPKDHREPFGLPNSDPWGWLARWDAGTEPGTEGLDLPPKPGPAAWMPSTMSRLGSVVSVTDHTAWPTVLAELATSPEGARAVVWVRRNDPQGRESVGLLVVAAHTPTGLVLIDAARDAPAELDNNGVRSLHLIRYR</sequence>
<proteinExistence type="predicted"/>
<dbReference type="AlphaFoldDB" id="A0A4U0SMK9"/>
<evidence type="ECO:0000313" key="4">
    <source>
        <dbReference type="EMBL" id="TKA11164.1"/>
    </source>
</evidence>
<feature type="domain" description="Tox-PL" evidence="3">
    <location>
        <begin position="97"/>
        <end position="200"/>
    </location>
</feature>
<name>A0A4U0SMK9_9ACTN</name>
<dbReference type="RefSeq" id="WP_136723578.1">
    <property type="nucleotide sequence ID" value="NZ_SUMC01000009.1"/>
</dbReference>
<evidence type="ECO:0008006" key="6">
    <source>
        <dbReference type="Google" id="ProtNLM"/>
    </source>
</evidence>
<dbReference type="Pfam" id="PF15567">
    <property type="entry name" value="Imm35"/>
    <property type="match status" value="1"/>
</dbReference>
<reference evidence="4 5" key="1">
    <citation type="submission" date="2019-04" db="EMBL/GenBank/DDBJ databases">
        <title>Streptomyces oryziradicis sp. nov., a novel actinomycete isolated from rhizosphere soil of rice (Oryza sativa L.).</title>
        <authorList>
            <person name="Li C."/>
        </authorList>
    </citation>
    <scope>NUCLEOTIDE SEQUENCE [LARGE SCALE GENOMIC DNA]</scope>
    <source>
        <strain evidence="4 5">NEAU-C40</strain>
    </source>
</reference>
<evidence type="ECO:0000259" key="3">
    <source>
        <dbReference type="Pfam" id="PF15644"/>
    </source>
</evidence>
<comment type="caution">
    <text evidence="4">The sequence shown here is derived from an EMBL/GenBank/DDBJ whole genome shotgun (WGS) entry which is preliminary data.</text>
</comment>
<feature type="domain" description="Immunity protein 35" evidence="2">
    <location>
        <begin position="242"/>
        <end position="324"/>
    </location>
</feature>
<keyword evidence="5" id="KW-1185">Reference proteome</keyword>
<dbReference type="Pfam" id="PF15644">
    <property type="entry name" value="Gln_amidase"/>
    <property type="match status" value="1"/>
</dbReference>
<dbReference type="EMBL" id="SUMC01000009">
    <property type="protein sequence ID" value="TKA11164.1"/>
    <property type="molecule type" value="Genomic_DNA"/>
</dbReference>
<protein>
    <recommendedName>
        <fullName evidence="6">Tox-PL domain-containing protein</fullName>
    </recommendedName>
</protein>
<dbReference type="Proteomes" id="UP000305778">
    <property type="component" value="Unassembled WGS sequence"/>
</dbReference>
<evidence type="ECO:0000256" key="1">
    <source>
        <dbReference type="SAM" id="MobiDB-lite"/>
    </source>
</evidence>
<evidence type="ECO:0000259" key="2">
    <source>
        <dbReference type="Pfam" id="PF15567"/>
    </source>
</evidence>
<evidence type="ECO:0000313" key="5">
    <source>
        <dbReference type="Proteomes" id="UP000305778"/>
    </source>
</evidence>
<accession>A0A4U0SMK9</accession>
<dbReference type="InterPro" id="IPR028908">
    <property type="entry name" value="Tox-PL_dom"/>
</dbReference>